<accession>A0A448UZC7</accession>
<protein>
    <submittedName>
        <fullName evidence="3">Copper amine oxidase N-terminal domain</fullName>
    </submittedName>
</protein>
<dbReference type="SUPFAM" id="SSF55383">
    <property type="entry name" value="Copper amine oxidase, domain N"/>
    <property type="match status" value="1"/>
</dbReference>
<dbReference type="Proteomes" id="UP000269544">
    <property type="component" value="Chromosome"/>
</dbReference>
<feature type="chain" id="PRO_5019347538" evidence="1">
    <location>
        <begin position="21"/>
        <end position="260"/>
    </location>
</feature>
<evidence type="ECO:0000259" key="2">
    <source>
        <dbReference type="Pfam" id="PF07833"/>
    </source>
</evidence>
<reference evidence="3 4" key="1">
    <citation type="submission" date="2018-12" db="EMBL/GenBank/DDBJ databases">
        <authorList>
            <consortium name="Pathogen Informatics"/>
        </authorList>
    </citation>
    <scope>NUCLEOTIDE SEQUENCE [LARGE SCALE GENOMIC DNA]</scope>
    <source>
        <strain evidence="3 4">NCTC13079</strain>
    </source>
</reference>
<dbReference type="AlphaFoldDB" id="A0A448UZC7"/>
<proteinExistence type="predicted"/>
<dbReference type="EMBL" id="LR134523">
    <property type="protein sequence ID" value="VEJ34271.1"/>
    <property type="molecule type" value="Genomic_DNA"/>
</dbReference>
<keyword evidence="4" id="KW-1185">Reference proteome</keyword>
<gene>
    <name evidence="3" type="ORF">NCTC13079_00068</name>
</gene>
<organism evidence="3 4">
    <name type="scientific">Aedoeadaptatus ivorii</name>
    <dbReference type="NCBI Taxonomy" id="54006"/>
    <lineage>
        <taxon>Bacteria</taxon>
        <taxon>Bacillati</taxon>
        <taxon>Bacillota</taxon>
        <taxon>Tissierellia</taxon>
        <taxon>Tissierellales</taxon>
        <taxon>Peptoniphilaceae</taxon>
        <taxon>Aedoeadaptatus</taxon>
    </lineage>
</organism>
<feature type="signal peptide" evidence="1">
    <location>
        <begin position="1"/>
        <end position="20"/>
    </location>
</feature>
<dbReference type="Gene3D" id="3.30.457.10">
    <property type="entry name" value="Copper amine oxidase-like, N-terminal domain"/>
    <property type="match status" value="1"/>
</dbReference>
<keyword evidence="1" id="KW-0732">Signal</keyword>
<feature type="domain" description="Copper amine oxidase-like N-terminal" evidence="2">
    <location>
        <begin position="38"/>
        <end position="135"/>
    </location>
</feature>
<dbReference type="InterPro" id="IPR036582">
    <property type="entry name" value="Mao_N_sf"/>
</dbReference>
<evidence type="ECO:0000256" key="1">
    <source>
        <dbReference type="SAM" id="SignalP"/>
    </source>
</evidence>
<dbReference type="KEGG" id="piv:NCTC13079_00068"/>
<name>A0A448UZC7_9FIRM</name>
<sequence>MKKLAVLALALVLLPQAAFADARPVSVYMNGINITEGTETLKPILRDDRNYLPLRAVAEDMGMKVDWNAEKRVVTVGEKERGITMTIGKKTYTKAGKAVQMDVAPFIEADRTYVPMRFVAEGMDIPVDWDKEQRMAVVGSYAKKTDFDEADRVQAEGYSYILPKAWRDRIVVTKKGNDLVFYDKVNSTDGFGRIGQMQVEKDPVQIPVPTILLGKAEGGYRVFTFASDVQVKDIEDKTLTESYATARADVQELLKTYRAE</sequence>
<dbReference type="InterPro" id="IPR012854">
    <property type="entry name" value="Cu_amine_oxidase-like_N"/>
</dbReference>
<dbReference type="OrthoDB" id="2379109at2"/>
<dbReference type="Pfam" id="PF07833">
    <property type="entry name" value="Cu_amine_oxidN1"/>
    <property type="match status" value="1"/>
</dbReference>
<dbReference type="RefSeq" id="WP_126464555.1">
    <property type="nucleotide sequence ID" value="NZ_LR134523.1"/>
</dbReference>
<evidence type="ECO:0000313" key="3">
    <source>
        <dbReference type="EMBL" id="VEJ34271.1"/>
    </source>
</evidence>
<evidence type="ECO:0000313" key="4">
    <source>
        <dbReference type="Proteomes" id="UP000269544"/>
    </source>
</evidence>